<accession>A0A2K0U082</accession>
<gene>
    <name evidence="1" type="ORF">THARTR1_08103</name>
</gene>
<evidence type="ECO:0000313" key="1">
    <source>
        <dbReference type="EMBL" id="PNP51199.1"/>
    </source>
</evidence>
<organism evidence="1 2">
    <name type="scientific">Trichoderma harzianum</name>
    <name type="common">Hypocrea lixii</name>
    <dbReference type="NCBI Taxonomy" id="5544"/>
    <lineage>
        <taxon>Eukaryota</taxon>
        <taxon>Fungi</taxon>
        <taxon>Dikarya</taxon>
        <taxon>Ascomycota</taxon>
        <taxon>Pezizomycotina</taxon>
        <taxon>Sordariomycetes</taxon>
        <taxon>Hypocreomycetidae</taxon>
        <taxon>Hypocreales</taxon>
        <taxon>Hypocreaceae</taxon>
        <taxon>Trichoderma</taxon>
    </lineage>
</organism>
<protein>
    <submittedName>
        <fullName evidence="1">Uncharacterized protein</fullName>
    </submittedName>
</protein>
<dbReference type="Proteomes" id="UP000236290">
    <property type="component" value="Unassembled WGS sequence"/>
</dbReference>
<reference evidence="1 2" key="1">
    <citation type="submission" date="2017-02" db="EMBL/GenBank/DDBJ databases">
        <title>Genomes of Trichoderma spp. with biocontrol activity.</title>
        <authorList>
            <person name="Gardiner D."/>
            <person name="Kazan K."/>
            <person name="Vos C."/>
            <person name="Harvey P."/>
        </authorList>
    </citation>
    <scope>NUCLEOTIDE SEQUENCE [LARGE SCALE GENOMIC DNA]</scope>
    <source>
        <strain evidence="1 2">Tr1</strain>
    </source>
</reference>
<evidence type="ECO:0000313" key="2">
    <source>
        <dbReference type="Proteomes" id="UP000236290"/>
    </source>
</evidence>
<dbReference type="AlphaFoldDB" id="A0A2K0U082"/>
<proteinExistence type="predicted"/>
<dbReference type="EMBL" id="MTYI01000134">
    <property type="protein sequence ID" value="PNP51199.1"/>
    <property type="molecule type" value="Genomic_DNA"/>
</dbReference>
<name>A0A2K0U082_TRIHA</name>
<sequence length="69" mass="7702">MDGVYFRDTKSFPNVPIEEIPMNPNPEGLGSDSLVASNPISNFNDTFHTDTSSSEFSLLVYKVTLYKLI</sequence>
<comment type="caution">
    <text evidence="1">The sequence shown here is derived from an EMBL/GenBank/DDBJ whole genome shotgun (WGS) entry which is preliminary data.</text>
</comment>